<dbReference type="STRING" id="97359.A0A550CZ81"/>
<feature type="compositionally biased region" description="Polar residues" evidence="1">
    <location>
        <begin position="222"/>
        <end position="240"/>
    </location>
</feature>
<dbReference type="GO" id="GO:0005739">
    <property type="term" value="C:mitochondrion"/>
    <property type="evidence" value="ECO:0007669"/>
    <property type="project" value="InterPro"/>
</dbReference>
<feature type="domain" description="Mtf2-like C-terminal" evidence="2">
    <location>
        <begin position="170"/>
        <end position="368"/>
    </location>
</feature>
<protein>
    <recommendedName>
        <fullName evidence="2">Mtf2-like C-terminal domain-containing protein</fullName>
    </recommendedName>
</protein>
<feature type="region of interest" description="Disordered" evidence="1">
    <location>
        <begin position="214"/>
        <end position="242"/>
    </location>
</feature>
<name>A0A550CZ81_9AGAR</name>
<proteinExistence type="predicted"/>
<evidence type="ECO:0000256" key="1">
    <source>
        <dbReference type="SAM" id="MobiDB-lite"/>
    </source>
</evidence>
<dbReference type="Pfam" id="PF19189">
    <property type="entry name" value="Mtf2"/>
    <property type="match status" value="1"/>
</dbReference>
<evidence type="ECO:0000313" key="3">
    <source>
        <dbReference type="EMBL" id="TRM70087.1"/>
    </source>
</evidence>
<feature type="compositionally biased region" description="Low complexity" evidence="1">
    <location>
        <begin position="88"/>
        <end position="97"/>
    </location>
</feature>
<accession>A0A550CZ81</accession>
<dbReference type="PANTHER" id="PTHR39468">
    <property type="entry name" value="CHROMOSOME 7, WHOLE GENOME SHOTGUN SEQUENCE"/>
    <property type="match status" value="1"/>
</dbReference>
<comment type="caution">
    <text evidence="3">The sequence shown here is derived from an EMBL/GenBank/DDBJ whole genome shotgun (WGS) entry which is preliminary data.</text>
</comment>
<dbReference type="AlphaFoldDB" id="A0A550CZ81"/>
<evidence type="ECO:0000313" key="4">
    <source>
        <dbReference type="Proteomes" id="UP000320762"/>
    </source>
</evidence>
<dbReference type="EMBL" id="VDMD01000001">
    <property type="protein sequence ID" value="TRM70087.1"/>
    <property type="molecule type" value="Genomic_DNA"/>
</dbReference>
<reference evidence="3 4" key="1">
    <citation type="journal article" date="2019" name="New Phytol.">
        <title>Comparative genomics reveals unique wood-decay strategies and fruiting body development in the Schizophyllaceae.</title>
        <authorList>
            <person name="Almasi E."/>
            <person name="Sahu N."/>
            <person name="Krizsan K."/>
            <person name="Balint B."/>
            <person name="Kovacs G.M."/>
            <person name="Kiss B."/>
            <person name="Cseklye J."/>
            <person name="Drula E."/>
            <person name="Henrissat B."/>
            <person name="Nagy I."/>
            <person name="Chovatia M."/>
            <person name="Adam C."/>
            <person name="LaButti K."/>
            <person name="Lipzen A."/>
            <person name="Riley R."/>
            <person name="Grigoriev I.V."/>
            <person name="Nagy L.G."/>
        </authorList>
    </citation>
    <scope>NUCLEOTIDE SEQUENCE [LARGE SCALE GENOMIC DNA]</scope>
    <source>
        <strain evidence="3 4">NL-1724</strain>
    </source>
</reference>
<organism evidence="3 4">
    <name type="scientific">Schizophyllum amplum</name>
    <dbReference type="NCBI Taxonomy" id="97359"/>
    <lineage>
        <taxon>Eukaryota</taxon>
        <taxon>Fungi</taxon>
        <taxon>Dikarya</taxon>
        <taxon>Basidiomycota</taxon>
        <taxon>Agaricomycotina</taxon>
        <taxon>Agaricomycetes</taxon>
        <taxon>Agaricomycetidae</taxon>
        <taxon>Agaricales</taxon>
        <taxon>Schizophyllaceae</taxon>
        <taxon>Schizophyllum</taxon>
    </lineage>
</organism>
<dbReference type="OrthoDB" id="2444174at2759"/>
<dbReference type="Proteomes" id="UP000320762">
    <property type="component" value="Unassembled WGS sequence"/>
</dbReference>
<gene>
    <name evidence="3" type="ORF">BD626DRAFT_476265</name>
</gene>
<feature type="region of interest" description="Disordered" evidence="1">
    <location>
        <begin position="81"/>
        <end position="106"/>
    </location>
</feature>
<dbReference type="PANTHER" id="PTHR39468:SF1">
    <property type="entry name" value="MTF2-LIKE C-TERMINAL DOMAIN-CONTAINING PROTEIN"/>
    <property type="match status" value="1"/>
</dbReference>
<feature type="region of interest" description="Disordered" evidence="1">
    <location>
        <begin position="51"/>
        <end position="70"/>
    </location>
</feature>
<sequence length="403" mass="45062">MFPRTAAELQRTLVAAGSIPRRYRRTQRPCLASASGLSHDWLSTSCARKFATKSRPGSSKREGDFLSPPHSTWDSVFADLPESSQRSPLGRHPQPGQRPRPRRQAMTAREISAFDEMFDMIFDAVSEKQQKGTDAPSEVGIGRRNGDDLLSKLRIHTKKLKFTNASSEDLDRKLEAMELCDTDQQLLDWAMREVFGESERLEAESRRAIGDGANVAGAEGADSTSADLTGADSTAVSTSRAPRELPMLQSPAYPHLVARLMRNFREKYSDPHLALSIFDYAKNLSIASYVFGCGTLAYNELLETKWICFRDLRGVAEAMEEMKVNGVVPNSHTRQIVERIRAEVGDRTLWLDDDVPATEIASVLHRIEKLASQGAKDWKGKVEHLTGDEGFNDWEYVEKDKVT</sequence>
<dbReference type="InterPro" id="IPR043837">
    <property type="entry name" value="Mtf2-like_C"/>
</dbReference>
<evidence type="ECO:0000259" key="2">
    <source>
        <dbReference type="Pfam" id="PF19189"/>
    </source>
</evidence>
<keyword evidence="4" id="KW-1185">Reference proteome</keyword>
<dbReference type="InterPro" id="IPR040009">
    <property type="entry name" value="Mtf2/C5D6.12-like"/>
</dbReference>